<name>A0A974C741_XENLA</name>
<sequence>MQQSIYYLCMTRSQNKMYVVQLHLNIQMPAGCTQVCQQTLQSGLNPDSSSCMTKSYTPKCHSKMGYLLCCHRYDVCSRMPDTLLSGHKTLVINTQHL</sequence>
<reference evidence="2" key="1">
    <citation type="journal article" date="2016" name="Nature">
        <title>Genome evolution in the allotetraploid frog Xenopus laevis.</title>
        <authorList>
            <person name="Session A.M."/>
            <person name="Uno Y."/>
            <person name="Kwon T."/>
            <person name="Chapman J.A."/>
            <person name="Toyoda A."/>
            <person name="Takahashi S."/>
            <person name="Fukui A."/>
            <person name="Hikosaka A."/>
            <person name="Suzuki A."/>
            <person name="Kondo M."/>
            <person name="van Heeringen S.J."/>
            <person name="Quigley I."/>
            <person name="Heinz S."/>
            <person name="Ogino H."/>
            <person name="Ochi H."/>
            <person name="Hellsten U."/>
            <person name="Lyons J.B."/>
            <person name="Simakov O."/>
            <person name="Putnam N."/>
            <person name="Stites J."/>
            <person name="Kuroki Y."/>
            <person name="Tanaka T."/>
            <person name="Michiue T."/>
            <person name="Watanabe M."/>
            <person name="Bogdanovic O."/>
            <person name="Lister R."/>
            <person name="Georgiou G."/>
            <person name="Paranjpe S.S."/>
            <person name="van Kruijsbergen I."/>
            <person name="Shu S."/>
            <person name="Carlson J."/>
            <person name="Kinoshita T."/>
            <person name="Ohta Y."/>
            <person name="Mawaribuchi S."/>
            <person name="Jenkins J."/>
            <person name="Grimwood J."/>
            <person name="Schmutz J."/>
            <person name="Mitros T."/>
            <person name="Mozaffari S.V."/>
            <person name="Suzuki Y."/>
            <person name="Haramoto Y."/>
            <person name="Yamamoto T.S."/>
            <person name="Takagi C."/>
            <person name="Heald R."/>
            <person name="Miller K."/>
            <person name="Haudenschild C."/>
            <person name="Kitzman J."/>
            <person name="Nakayama T."/>
            <person name="Izutsu Y."/>
            <person name="Robert J."/>
            <person name="Fortriede J."/>
            <person name="Burns K."/>
            <person name="Lotay V."/>
            <person name="Karimi K."/>
            <person name="Yasuoka Y."/>
            <person name="Dichmann D.S."/>
            <person name="Flajnik M.F."/>
            <person name="Houston D.W."/>
            <person name="Shendure J."/>
            <person name="DuPasquier L."/>
            <person name="Vize P.D."/>
            <person name="Zorn A.M."/>
            <person name="Ito M."/>
            <person name="Marcotte E.M."/>
            <person name="Wallingford J.B."/>
            <person name="Ito Y."/>
            <person name="Asashima M."/>
            <person name="Ueno N."/>
            <person name="Matsuda Y."/>
            <person name="Veenstra G.J."/>
            <person name="Fujiyama A."/>
            <person name="Harland R.M."/>
            <person name="Taira M."/>
            <person name="Rokhsar D.S."/>
        </authorList>
    </citation>
    <scope>NUCLEOTIDE SEQUENCE [LARGE SCALE GENOMIC DNA]</scope>
    <source>
        <strain evidence="2">J</strain>
    </source>
</reference>
<gene>
    <name evidence="1" type="ORF">XELAEV_18039068mg</name>
</gene>
<dbReference type="EMBL" id="CM004480">
    <property type="protein sequence ID" value="OCT67763.1"/>
    <property type="molecule type" value="Genomic_DNA"/>
</dbReference>
<accession>A0A974C741</accession>
<proteinExistence type="predicted"/>
<dbReference type="AlphaFoldDB" id="A0A974C741"/>
<dbReference type="Proteomes" id="UP000694892">
    <property type="component" value="Chromosome 8L"/>
</dbReference>
<organism evidence="1 2">
    <name type="scientific">Xenopus laevis</name>
    <name type="common">African clawed frog</name>
    <dbReference type="NCBI Taxonomy" id="8355"/>
    <lineage>
        <taxon>Eukaryota</taxon>
        <taxon>Metazoa</taxon>
        <taxon>Chordata</taxon>
        <taxon>Craniata</taxon>
        <taxon>Vertebrata</taxon>
        <taxon>Euteleostomi</taxon>
        <taxon>Amphibia</taxon>
        <taxon>Batrachia</taxon>
        <taxon>Anura</taxon>
        <taxon>Pipoidea</taxon>
        <taxon>Pipidae</taxon>
        <taxon>Xenopodinae</taxon>
        <taxon>Xenopus</taxon>
        <taxon>Xenopus</taxon>
    </lineage>
</organism>
<protein>
    <submittedName>
        <fullName evidence="1">Uncharacterized protein</fullName>
    </submittedName>
</protein>
<evidence type="ECO:0000313" key="1">
    <source>
        <dbReference type="EMBL" id="OCT67763.1"/>
    </source>
</evidence>
<evidence type="ECO:0000313" key="2">
    <source>
        <dbReference type="Proteomes" id="UP000694892"/>
    </source>
</evidence>